<dbReference type="Proteomes" id="UP000314294">
    <property type="component" value="Unassembled WGS sequence"/>
</dbReference>
<evidence type="ECO:0000256" key="1">
    <source>
        <dbReference type="SAM" id="MobiDB-lite"/>
    </source>
</evidence>
<reference evidence="2 3" key="1">
    <citation type="submission" date="2019-03" db="EMBL/GenBank/DDBJ databases">
        <title>First draft genome of Liparis tanakae, snailfish: a comprehensive survey of snailfish specific genes.</title>
        <authorList>
            <person name="Kim W."/>
            <person name="Song I."/>
            <person name="Jeong J.-H."/>
            <person name="Kim D."/>
            <person name="Kim S."/>
            <person name="Ryu S."/>
            <person name="Song J.Y."/>
            <person name="Lee S.K."/>
        </authorList>
    </citation>
    <scope>NUCLEOTIDE SEQUENCE [LARGE SCALE GENOMIC DNA]</scope>
    <source>
        <tissue evidence="2">Muscle</tissue>
    </source>
</reference>
<accession>A0A4Z2GHL2</accession>
<feature type="compositionally biased region" description="Polar residues" evidence="1">
    <location>
        <begin position="9"/>
        <end position="20"/>
    </location>
</feature>
<proteinExistence type="predicted"/>
<name>A0A4Z2GHL2_9TELE</name>
<dbReference type="EMBL" id="SRLO01000539">
    <property type="protein sequence ID" value="TNN52681.1"/>
    <property type="molecule type" value="Genomic_DNA"/>
</dbReference>
<evidence type="ECO:0000313" key="3">
    <source>
        <dbReference type="Proteomes" id="UP000314294"/>
    </source>
</evidence>
<comment type="caution">
    <text evidence="2">The sequence shown here is derived from an EMBL/GenBank/DDBJ whole genome shotgun (WGS) entry which is preliminary data.</text>
</comment>
<organism evidence="2 3">
    <name type="scientific">Liparis tanakae</name>
    <name type="common">Tanaka's snailfish</name>
    <dbReference type="NCBI Taxonomy" id="230148"/>
    <lineage>
        <taxon>Eukaryota</taxon>
        <taxon>Metazoa</taxon>
        <taxon>Chordata</taxon>
        <taxon>Craniata</taxon>
        <taxon>Vertebrata</taxon>
        <taxon>Euteleostomi</taxon>
        <taxon>Actinopterygii</taxon>
        <taxon>Neopterygii</taxon>
        <taxon>Teleostei</taxon>
        <taxon>Neoteleostei</taxon>
        <taxon>Acanthomorphata</taxon>
        <taxon>Eupercaria</taxon>
        <taxon>Perciformes</taxon>
        <taxon>Cottioidei</taxon>
        <taxon>Cottales</taxon>
        <taxon>Liparidae</taxon>
        <taxon>Liparis</taxon>
    </lineage>
</organism>
<dbReference type="AlphaFoldDB" id="A0A4Z2GHL2"/>
<sequence>MIRVARGGTANTTRLSSNAPTREGVSDSFSPWATSASRLPSAGRLQLKHAVSLVMPRPSRCRAGLLTELWSWTAGRQPAAGEGHPALGLTPRRPTPGLCLVRS</sequence>
<feature type="region of interest" description="Disordered" evidence="1">
    <location>
        <begin position="1"/>
        <end position="33"/>
    </location>
</feature>
<gene>
    <name evidence="2" type="ORF">EYF80_037132</name>
</gene>
<protein>
    <submittedName>
        <fullName evidence="2">Uncharacterized protein</fullName>
    </submittedName>
</protein>
<evidence type="ECO:0000313" key="2">
    <source>
        <dbReference type="EMBL" id="TNN52681.1"/>
    </source>
</evidence>
<keyword evidence="3" id="KW-1185">Reference proteome</keyword>